<dbReference type="InterPro" id="IPR042183">
    <property type="entry name" value="MmgE/PrpD_sf_1"/>
</dbReference>
<dbReference type="SUPFAM" id="SSF103378">
    <property type="entry name" value="2-methylcitrate dehydratase PrpD"/>
    <property type="match status" value="1"/>
</dbReference>
<dbReference type="Gene3D" id="1.10.4100.10">
    <property type="entry name" value="2-methylcitrate dehydratase PrpD"/>
    <property type="match status" value="1"/>
</dbReference>
<dbReference type="InterPro" id="IPR036148">
    <property type="entry name" value="MmgE/PrpD_sf"/>
</dbReference>
<dbReference type="Pfam" id="PF19305">
    <property type="entry name" value="MmgE_PrpD_C"/>
    <property type="match status" value="1"/>
</dbReference>
<comment type="similarity">
    <text evidence="1">Belongs to the PrpD family.</text>
</comment>
<gene>
    <name evidence="4" type="ORF">B9J98_00210</name>
</gene>
<organism evidence="4 5">
    <name type="scientific">Candidatus Terraquivivens tikiterensis</name>
    <dbReference type="NCBI Taxonomy" id="1980982"/>
    <lineage>
        <taxon>Archaea</taxon>
        <taxon>Nitrososphaerota</taxon>
        <taxon>Candidatus Wolframiiraptoraceae</taxon>
        <taxon>Candidatus Terraquivivens</taxon>
    </lineage>
</organism>
<dbReference type="Proteomes" id="UP000244066">
    <property type="component" value="Unassembled WGS sequence"/>
</dbReference>
<evidence type="ECO:0000259" key="3">
    <source>
        <dbReference type="Pfam" id="PF19305"/>
    </source>
</evidence>
<dbReference type="EMBL" id="NDWU01000001">
    <property type="protein sequence ID" value="PUA34423.1"/>
    <property type="molecule type" value="Genomic_DNA"/>
</dbReference>
<evidence type="ECO:0000256" key="1">
    <source>
        <dbReference type="ARBA" id="ARBA00006174"/>
    </source>
</evidence>
<dbReference type="AlphaFoldDB" id="A0A2R7YA83"/>
<dbReference type="GO" id="GO:0016829">
    <property type="term" value="F:lyase activity"/>
    <property type="evidence" value="ECO:0007669"/>
    <property type="project" value="InterPro"/>
</dbReference>
<dbReference type="InterPro" id="IPR045337">
    <property type="entry name" value="MmgE_PrpD_C"/>
</dbReference>
<comment type="caution">
    <text evidence="4">The sequence shown here is derived from an EMBL/GenBank/DDBJ whole genome shotgun (WGS) entry which is preliminary data.</text>
</comment>
<evidence type="ECO:0000313" key="5">
    <source>
        <dbReference type="Proteomes" id="UP000244066"/>
    </source>
</evidence>
<proteinExistence type="inferred from homology"/>
<reference evidence="4 5" key="1">
    <citation type="submission" date="2017-04" db="EMBL/GenBank/DDBJ databases">
        <title>Draft Aigarchaeota genome from a New Zealand hot spring.</title>
        <authorList>
            <person name="Reysenbach A.-L."/>
            <person name="Donaho J.A."/>
            <person name="Gerhart J."/>
            <person name="Kelley J.F."/>
            <person name="Kouba K."/>
            <person name="Podar M."/>
            <person name="Stott M."/>
        </authorList>
    </citation>
    <scope>NUCLEOTIDE SEQUENCE [LARGE SCALE GENOMIC DNA]</scope>
    <source>
        <strain evidence="4">NZ13_MG1</strain>
    </source>
</reference>
<dbReference type="InterPro" id="IPR005656">
    <property type="entry name" value="MmgE_PrpD"/>
</dbReference>
<accession>A0A2R7YA83</accession>
<evidence type="ECO:0000259" key="2">
    <source>
        <dbReference type="Pfam" id="PF03972"/>
    </source>
</evidence>
<feature type="domain" description="MmgE/PrpD C-terminal" evidence="3">
    <location>
        <begin position="269"/>
        <end position="438"/>
    </location>
</feature>
<name>A0A2R7YA83_9ARCH</name>
<evidence type="ECO:0000313" key="4">
    <source>
        <dbReference type="EMBL" id="PUA34423.1"/>
    </source>
</evidence>
<dbReference type="Pfam" id="PF03972">
    <property type="entry name" value="MmgE_PrpD_N"/>
    <property type="match status" value="1"/>
</dbReference>
<dbReference type="PANTHER" id="PTHR16943:SF8">
    <property type="entry name" value="2-METHYLCITRATE DEHYDRATASE"/>
    <property type="match status" value="1"/>
</dbReference>
<protein>
    <submittedName>
        <fullName evidence="4">Propanediol utilization protein</fullName>
    </submittedName>
</protein>
<dbReference type="InterPro" id="IPR042188">
    <property type="entry name" value="MmgE/PrpD_sf_2"/>
</dbReference>
<feature type="domain" description="MmgE/PrpD N-terminal" evidence="2">
    <location>
        <begin position="8"/>
        <end position="244"/>
    </location>
</feature>
<sequence>MDRITRILGEYASEVDYGDVPSEVVHEVKRRVIDSLAVAFAAYGAEPVVIARRTASKHAAAWGGRIIGTRYRVPPDWASFVDGVMIRYHDYNDTYLSREPLHPGDMIAAALSLGDALCSSGKDAIAAIAVGYEASVSLCDGGSLRKKGWDHVNFLGVGSTLVSGKLLGLDADRIQHALAIYAVPHGSMRQTRVGELSMWKGAAAANSTRNAVFASLLAAEGFTGPFKPFEGEMGFIKQLLQGDFDMSVLSPLAEGRAPRRILDTYIKPYPVEYHAQTAVEAALKLREEVKPEEVEKVTIDTFQAAYDIIGPKDPEKWDPHTKETADHSLMWITAATLVWGPIRIEHYGDVRNPTVLSLMKRMEVRVEPELDRMYPAAFPNRITVVTKNGRKFTEQVDYAKGHPKNPMSDGELERRFHELTASVMPEAQRKRLLQKLWRLEDYSVADIVEDAVI</sequence>
<dbReference type="PANTHER" id="PTHR16943">
    <property type="entry name" value="2-METHYLCITRATE DEHYDRATASE-RELATED"/>
    <property type="match status" value="1"/>
</dbReference>
<dbReference type="Gene3D" id="3.30.1330.120">
    <property type="entry name" value="2-methylcitrate dehydratase PrpD"/>
    <property type="match status" value="1"/>
</dbReference>
<dbReference type="InterPro" id="IPR045336">
    <property type="entry name" value="MmgE_PrpD_N"/>
</dbReference>